<dbReference type="InterPro" id="IPR029676">
    <property type="entry name" value="CFAP221"/>
</dbReference>
<keyword evidence="2" id="KW-1185">Reference proteome</keyword>
<dbReference type="PANTHER" id="PTHR46500:SF1">
    <property type="entry name" value="CILIA- AND FLAGELLA-ASSOCIATED PROTEIN 221"/>
    <property type="match status" value="1"/>
</dbReference>
<accession>A0ABD2C6A2</accession>
<comment type="caution">
    <text evidence="1">The sequence shown here is derived from an EMBL/GenBank/DDBJ whole genome shotgun (WGS) entry which is preliminary data.</text>
</comment>
<dbReference type="PANTHER" id="PTHR46500">
    <property type="entry name" value="CILIA- AND FLAGELLA-ASSOCIATED PROTEIN 221"/>
    <property type="match status" value="1"/>
</dbReference>
<organism evidence="1 2">
    <name type="scientific">Vespula squamosa</name>
    <name type="common">Southern yellow jacket</name>
    <name type="synonym">Wasp</name>
    <dbReference type="NCBI Taxonomy" id="30214"/>
    <lineage>
        <taxon>Eukaryota</taxon>
        <taxon>Metazoa</taxon>
        <taxon>Ecdysozoa</taxon>
        <taxon>Arthropoda</taxon>
        <taxon>Hexapoda</taxon>
        <taxon>Insecta</taxon>
        <taxon>Pterygota</taxon>
        <taxon>Neoptera</taxon>
        <taxon>Endopterygota</taxon>
        <taxon>Hymenoptera</taxon>
        <taxon>Apocrita</taxon>
        <taxon>Aculeata</taxon>
        <taxon>Vespoidea</taxon>
        <taxon>Vespidae</taxon>
        <taxon>Vespinae</taxon>
        <taxon>Vespula</taxon>
    </lineage>
</organism>
<reference evidence="1 2" key="1">
    <citation type="journal article" date="2024" name="Ann. Entomol. Soc. Am.">
        <title>Genomic analyses of the southern and eastern yellowjacket wasps (Hymenoptera: Vespidae) reveal evolutionary signatures of social life.</title>
        <authorList>
            <person name="Catto M.A."/>
            <person name="Caine P.B."/>
            <person name="Orr S.E."/>
            <person name="Hunt B.G."/>
            <person name="Goodisman M.A.D."/>
        </authorList>
    </citation>
    <scope>NUCLEOTIDE SEQUENCE [LARGE SCALE GENOMIC DNA]</scope>
    <source>
        <strain evidence="1">233</strain>
        <tissue evidence="1">Head and thorax</tissue>
    </source>
</reference>
<dbReference type="EMBL" id="JAUDFV010000020">
    <property type="protein sequence ID" value="KAL2740577.1"/>
    <property type="molecule type" value="Genomic_DNA"/>
</dbReference>
<sequence length="389" mass="46717">MNLNIVCKSPNINDIKTKCSNEQSLITEIFANSTFKSIFRKKVNFGNIPLGYTVHHIILIHPIPNKKVSYVVLPFSKNPCIDIYPLEGNVIPDCKPIEIMVIYRPLRYITLNFELQIYIPELFKTHVVTFYADTKPRLQRNPHEDIYRYKKCIETKLNKLTKRKPILLKKVYPTLKNKLRTDVYKGHAHYEKKALEWSYKIHMMQVVNHIYDKYYENFHDEHELRGPLNIYLSEMIEHKLKLQDLFLYKSEIYRKENNRVMIHHKPKIGFNAKFLSIEELQIIMMERKFNWVYYKCSIITTQFKELINRDKSIKIKQRILRTALKYPETTIPLDTNKKWSLYYCKINVFIEAARKIILQNRLIKILKKLKNLTFSQTERLEINDQNNKK</sequence>
<name>A0ABD2C6A2_VESSQ</name>
<protein>
    <submittedName>
        <fullName evidence="1">Cilia- and flagella-associated protein 221-like</fullName>
    </submittedName>
</protein>
<proteinExistence type="predicted"/>
<gene>
    <name evidence="1" type="ORF">V1478_000718</name>
</gene>
<evidence type="ECO:0000313" key="2">
    <source>
        <dbReference type="Proteomes" id="UP001607302"/>
    </source>
</evidence>
<evidence type="ECO:0000313" key="1">
    <source>
        <dbReference type="EMBL" id="KAL2740577.1"/>
    </source>
</evidence>
<dbReference type="Proteomes" id="UP001607302">
    <property type="component" value="Unassembled WGS sequence"/>
</dbReference>
<dbReference type="AlphaFoldDB" id="A0ABD2C6A2"/>